<protein>
    <recommendedName>
        <fullName evidence="4">Portal protein</fullName>
    </recommendedName>
</protein>
<dbReference type="Pfam" id="PF06074">
    <property type="entry name" value="Portal_Mu"/>
    <property type="match status" value="1"/>
</dbReference>
<evidence type="ECO:0000313" key="3">
    <source>
        <dbReference type="Proteomes" id="UP000480222"/>
    </source>
</evidence>
<proteinExistence type="predicted"/>
<organism evidence="2 3">
    <name type="scientific">Corynebacterium diphtheriae</name>
    <dbReference type="NCBI Taxonomy" id="1717"/>
    <lineage>
        <taxon>Bacteria</taxon>
        <taxon>Bacillati</taxon>
        <taxon>Actinomycetota</taxon>
        <taxon>Actinomycetes</taxon>
        <taxon>Mycobacteriales</taxon>
        <taxon>Corynebacteriaceae</taxon>
        <taxon>Corynebacterium</taxon>
    </lineage>
</organism>
<gene>
    <name evidence="2" type="ORF">CIP107547_00912</name>
</gene>
<reference evidence="2 3" key="1">
    <citation type="submission" date="2020-02" db="EMBL/GenBank/DDBJ databases">
        <authorList>
            <person name="Brisse S."/>
        </authorList>
    </citation>
    <scope>NUCLEOTIDE SEQUENCE [LARGE SCALE GENOMIC DNA]</scope>
    <source>
        <strain evidence="2">CIP107547</strain>
    </source>
</reference>
<feature type="region of interest" description="Disordered" evidence="1">
    <location>
        <begin position="419"/>
        <end position="453"/>
    </location>
</feature>
<sequence>MKSNKTREIGVARTHSKALVDDNWDLRFPQSTRVYAKMRREDAQVRSVINAVALPIQRAEWWVDPNGADIEVVERVAQDLRLRILGDDLTRPMGRVFGHVSWKIHIEQVLKALVYGHMFFEKVYKVDDNGEEHLWKLAPRWPGTIQKIHVDKDGGLAGITQHGSDIKKKFGDEPQIPVGNLVAYVFDDEGGEWTGTSILRPAYKHWQLRDQLLRLELTILDRNGMGLPVYKGSEFAKNPDSDLAAGQKIVEAARSGESAGVSTPAGSDFKILGVSGQLVSPREAINYHDSMIARAVLAHFLNLQGGGSYALADTQADFFVQSLQTIAEWIADVATQHIIEGLVETAFPEYKGPRPRVIVDPIAAKKEFTPEQIAMLIDKGAIFADAVLDEHLRRVGGLPGKQPYADALREKKKKLELERKAGITLSQPQPQTSAVEDPPAEEAKDTGVAGETN</sequence>
<name>A0A6J4WK56_CORDP</name>
<feature type="compositionally biased region" description="Polar residues" evidence="1">
    <location>
        <begin position="424"/>
        <end position="434"/>
    </location>
</feature>
<dbReference type="InterPro" id="IPR009279">
    <property type="entry name" value="Portal_Mu"/>
</dbReference>
<evidence type="ECO:0000313" key="2">
    <source>
        <dbReference type="EMBL" id="CAB0594279.1"/>
    </source>
</evidence>
<comment type="caution">
    <text evidence="2">The sequence shown here is derived from an EMBL/GenBank/DDBJ whole genome shotgun (WGS) entry which is preliminary data.</text>
</comment>
<dbReference type="RefSeq" id="WP_176719526.1">
    <property type="nucleotide sequence ID" value="NZ_CP040521.1"/>
</dbReference>
<evidence type="ECO:0000256" key="1">
    <source>
        <dbReference type="SAM" id="MobiDB-lite"/>
    </source>
</evidence>
<dbReference type="AlphaFoldDB" id="A0A6J4WK56"/>
<evidence type="ECO:0008006" key="4">
    <source>
        <dbReference type="Google" id="ProtNLM"/>
    </source>
</evidence>
<dbReference type="Proteomes" id="UP000480222">
    <property type="component" value="Unassembled WGS sequence"/>
</dbReference>
<dbReference type="EMBL" id="CADDAV010000010">
    <property type="protein sequence ID" value="CAB0594279.1"/>
    <property type="molecule type" value="Genomic_DNA"/>
</dbReference>
<accession>A0A6J4WK56</accession>